<organism evidence="3 4">
    <name type="scientific">Thalassotalea nanhaiensis</name>
    <dbReference type="NCBI Taxonomy" id="3065648"/>
    <lineage>
        <taxon>Bacteria</taxon>
        <taxon>Pseudomonadati</taxon>
        <taxon>Pseudomonadota</taxon>
        <taxon>Gammaproteobacteria</taxon>
        <taxon>Alteromonadales</taxon>
        <taxon>Colwelliaceae</taxon>
        <taxon>Thalassotalea</taxon>
    </lineage>
</organism>
<evidence type="ECO:0000313" key="4">
    <source>
        <dbReference type="Proteomes" id="UP001248581"/>
    </source>
</evidence>
<keyword evidence="4" id="KW-1185">Reference proteome</keyword>
<keyword evidence="1" id="KW-0732">Signal</keyword>
<gene>
    <name evidence="3" type="ORF">RI845_15120</name>
</gene>
<dbReference type="InterPro" id="IPR025164">
    <property type="entry name" value="Toastrack_DUF4097"/>
</dbReference>
<dbReference type="EMBL" id="CP134146">
    <property type="protein sequence ID" value="WNC67846.1"/>
    <property type="molecule type" value="Genomic_DNA"/>
</dbReference>
<dbReference type="RefSeq" id="WP_348387005.1">
    <property type="nucleotide sequence ID" value="NZ_CP134146.1"/>
</dbReference>
<evidence type="ECO:0000313" key="3">
    <source>
        <dbReference type="EMBL" id="WNC67846.1"/>
    </source>
</evidence>
<evidence type="ECO:0000259" key="2">
    <source>
        <dbReference type="Pfam" id="PF13349"/>
    </source>
</evidence>
<dbReference type="Proteomes" id="UP001248581">
    <property type="component" value="Chromosome"/>
</dbReference>
<evidence type="ECO:0000256" key="1">
    <source>
        <dbReference type="SAM" id="SignalP"/>
    </source>
</evidence>
<feature type="chain" id="PRO_5046409117" description="DUF4097 domain-containing protein" evidence="1">
    <location>
        <begin position="26"/>
        <end position="256"/>
    </location>
</feature>
<sequence>MNTLNKLSLAPAIALTAVLAFGAQASVEDTVEKTFDLSGKGQLVLDNVNGDVVIEAWQQTSVKVTAEIIASNQKSRDRIDIKMKQNGDRITVETDYLEQDGDWGRNSNGGSVNYTVMVPVNLDLRNIELVNGSLTISNVAGELNADVVNGSVEATGLASNVEVDSVNGGVELTFADNAKNIEIEVETVNGGIRLYVPENFGANVEASTGNGAIKTDFGLSGTKGKYYGNDLEGSFGDASSDIEVESVNGSIRILKK</sequence>
<accession>A0ABY9TGC7</accession>
<proteinExistence type="predicted"/>
<dbReference type="Pfam" id="PF13349">
    <property type="entry name" value="DUF4097"/>
    <property type="match status" value="1"/>
</dbReference>
<feature type="domain" description="DUF4097" evidence="2">
    <location>
        <begin position="126"/>
        <end position="253"/>
    </location>
</feature>
<feature type="signal peptide" evidence="1">
    <location>
        <begin position="1"/>
        <end position="25"/>
    </location>
</feature>
<name>A0ABY9TGC7_9GAMM</name>
<reference evidence="4" key="1">
    <citation type="submission" date="2023-09" db="EMBL/GenBank/DDBJ databases">
        <authorList>
            <person name="Li S."/>
            <person name="Li X."/>
            <person name="Zhang C."/>
            <person name="Zhao Z."/>
        </authorList>
    </citation>
    <scope>NUCLEOTIDE SEQUENCE [LARGE SCALE GENOMIC DNA]</scope>
    <source>
        <strain evidence="4">SQ345</strain>
    </source>
</reference>
<protein>
    <recommendedName>
        <fullName evidence="2">DUF4097 domain-containing protein</fullName>
    </recommendedName>
</protein>